<dbReference type="SUPFAM" id="SSF48008">
    <property type="entry name" value="GntR ligand-binding domain-like"/>
    <property type="match status" value="1"/>
</dbReference>
<dbReference type="AlphaFoldDB" id="A0A4Y4DUT9"/>
<keyword evidence="3" id="KW-0804">Transcription</keyword>
<dbReference type="InterPro" id="IPR036388">
    <property type="entry name" value="WH-like_DNA-bd_sf"/>
</dbReference>
<evidence type="ECO:0000256" key="2">
    <source>
        <dbReference type="ARBA" id="ARBA00023125"/>
    </source>
</evidence>
<dbReference type="RefSeq" id="WP_141363960.1">
    <property type="nucleotide sequence ID" value="NZ_BAAAJL010000003.1"/>
</dbReference>
<sequence>MTTTAEIADSESMAERSYRILRDRLIMLDIAPGDPINEAALAADLGTGRTPMREALKRLEIDHLVVSYPRRGTFATGVDVTELASISDVRFSLESLATRRAAEEKGGIYREELEKTREAISGLDSLHDHRQLIEFDLKVHRLIYQAANNHHLEEALVRLDNLATRIWCMVLNRLPDIHQHISEHVTLIDLILAGDSEAAAAMAGEHILNFEKTVRSVL</sequence>
<keyword evidence="1" id="KW-0805">Transcription regulation</keyword>
<dbReference type="SMART" id="SM00345">
    <property type="entry name" value="HTH_GNTR"/>
    <property type="match status" value="1"/>
</dbReference>
<comment type="caution">
    <text evidence="5">The sequence shown here is derived from an EMBL/GenBank/DDBJ whole genome shotgun (WGS) entry which is preliminary data.</text>
</comment>
<dbReference type="SMART" id="SM00895">
    <property type="entry name" value="FCD"/>
    <property type="match status" value="1"/>
</dbReference>
<dbReference type="EMBL" id="BJNY01000008">
    <property type="protein sequence ID" value="GED06181.1"/>
    <property type="molecule type" value="Genomic_DNA"/>
</dbReference>
<dbReference type="PANTHER" id="PTHR43537">
    <property type="entry name" value="TRANSCRIPTIONAL REGULATOR, GNTR FAMILY"/>
    <property type="match status" value="1"/>
</dbReference>
<name>A0A4Y4DUT9_GLUUR</name>
<evidence type="ECO:0000313" key="5">
    <source>
        <dbReference type="EMBL" id="GED06181.1"/>
    </source>
</evidence>
<organism evidence="5 6">
    <name type="scientific">Glutamicibacter uratoxydans</name>
    <name type="common">Arthrobacter uratoxydans</name>
    <dbReference type="NCBI Taxonomy" id="43667"/>
    <lineage>
        <taxon>Bacteria</taxon>
        <taxon>Bacillati</taxon>
        <taxon>Actinomycetota</taxon>
        <taxon>Actinomycetes</taxon>
        <taxon>Micrococcales</taxon>
        <taxon>Micrococcaceae</taxon>
        <taxon>Glutamicibacter</taxon>
    </lineage>
</organism>
<dbReference type="PANTHER" id="PTHR43537:SF24">
    <property type="entry name" value="GLUCONATE OPERON TRANSCRIPTIONAL REPRESSOR"/>
    <property type="match status" value="1"/>
</dbReference>
<keyword evidence="2" id="KW-0238">DNA-binding</keyword>
<dbReference type="OrthoDB" id="8680240at2"/>
<keyword evidence="6" id="KW-1185">Reference proteome</keyword>
<dbReference type="Gene3D" id="1.10.10.10">
    <property type="entry name" value="Winged helix-like DNA-binding domain superfamily/Winged helix DNA-binding domain"/>
    <property type="match status" value="1"/>
</dbReference>
<feature type="domain" description="HTH gntR-type" evidence="4">
    <location>
        <begin position="11"/>
        <end position="78"/>
    </location>
</feature>
<dbReference type="Pfam" id="PF00392">
    <property type="entry name" value="GntR"/>
    <property type="match status" value="1"/>
</dbReference>
<dbReference type="InterPro" id="IPR000524">
    <property type="entry name" value="Tscrpt_reg_HTH_GntR"/>
</dbReference>
<evidence type="ECO:0000256" key="1">
    <source>
        <dbReference type="ARBA" id="ARBA00023015"/>
    </source>
</evidence>
<proteinExistence type="predicted"/>
<gene>
    <name evidence="5" type="ORF">AUR04nite_17130</name>
</gene>
<dbReference type="InterPro" id="IPR008920">
    <property type="entry name" value="TF_FadR/GntR_C"/>
</dbReference>
<dbReference type="InterPro" id="IPR011711">
    <property type="entry name" value="GntR_C"/>
</dbReference>
<dbReference type="GO" id="GO:0003677">
    <property type="term" value="F:DNA binding"/>
    <property type="evidence" value="ECO:0007669"/>
    <property type="project" value="UniProtKB-KW"/>
</dbReference>
<reference evidence="5 6" key="1">
    <citation type="submission" date="2019-06" db="EMBL/GenBank/DDBJ databases">
        <title>Whole genome shotgun sequence of Glutamicibacter uratoxydans NBRC 15515.</title>
        <authorList>
            <person name="Hosoyama A."/>
            <person name="Uohara A."/>
            <person name="Ohji S."/>
            <person name="Ichikawa N."/>
        </authorList>
    </citation>
    <scope>NUCLEOTIDE SEQUENCE [LARGE SCALE GENOMIC DNA]</scope>
    <source>
        <strain evidence="5 6">NBRC 15515</strain>
    </source>
</reference>
<dbReference type="GO" id="GO:0003700">
    <property type="term" value="F:DNA-binding transcription factor activity"/>
    <property type="evidence" value="ECO:0007669"/>
    <property type="project" value="InterPro"/>
</dbReference>
<dbReference type="Gene3D" id="1.20.120.530">
    <property type="entry name" value="GntR ligand-binding domain-like"/>
    <property type="match status" value="1"/>
</dbReference>
<dbReference type="SUPFAM" id="SSF46785">
    <property type="entry name" value="Winged helix' DNA-binding domain"/>
    <property type="match status" value="1"/>
</dbReference>
<dbReference type="PROSITE" id="PS50949">
    <property type="entry name" value="HTH_GNTR"/>
    <property type="match status" value="1"/>
</dbReference>
<dbReference type="Pfam" id="PF07729">
    <property type="entry name" value="FCD"/>
    <property type="match status" value="1"/>
</dbReference>
<accession>A0A4Y4DUT9</accession>
<evidence type="ECO:0000256" key="3">
    <source>
        <dbReference type="ARBA" id="ARBA00023163"/>
    </source>
</evidence>
<dbReference type="Proteomes" id="UP000316612">
    <property type="component" value="Unassembled WGS sequence"/>
</dbReference>
<protein>
    <submittedName>
        <fullName evidence="5">GntR family transcriptional regulator</fullName>
    </submittedName>
</protein>
<evidence type="ECO:0000313" key="6">
    <source>
        <dbReference type="Proteomes" id="UP000316612"/>
    </source>
</evidence>
<dbReference type="InterPro" id="IPR036390">
    <property type="entry name" value="WH_DNA-bd_sf"/>
</dbReference>
<evidence type="ECO:0000259" key="4">
    <source>
        <dbReference type="PROSITE" id="PS50949"/>
    </source>
</evidence>